<organism evidence="1 2">
    <name type="scientific">Trichonephila clavata</name>
    <name type="common">Joro spider</name>
    <name type="synonym">Nephila clavata</name>
    <dbReference type="NCBI Taxonomy" id="2740835"/>
    <lineage>
        <taxon>Eukaryota</taxon>
        <taxon>Metazoa</taxon>
        <taxon>Ecdysozoa</taxon>
        <taxon>Arthropoda</taxon>
        <taxon>Chelicerata</taxon>
        <taxon>Arachnida</taxon>
        <taxon>Araneae</taxon>
        <taxon>Araneomorphae</taxon>
        <taxon>Entelegynae</taxon>
        <taxon>Araneoidea</taxon>
        <taxon>Nephilidae</taxon>
        <taxon>Trichonephila</taxon>
    </lineage>
</organism>
<evidence type="ECO:0000313" key="1">
    <source>
        <dbReference type="EMBL" id="GFQ78325.1"/>
    </source>
</evidence>
<sequence length="151" mass="16989">MIYNIGSREVMGKYLRFASHVGIKSNEKVDSLSSTASEEEASPTVSLTFCEFFSLKKIDLNQLERIPPSHNWYFGRNPGGSFRFMSGKNADRLFELCERSYKSSHFASGPGDIPEVPLVLFRSGLPCPYLDLYGFLRGRGPSEPFFVLGIF</sequence>
<reference evidence="1" key="1">
    <citation type="submission" date="2020-07" db="EMBL/GenBank/DDBJ databases">
        <title>Multicomponent nature underlies the extraordinary mechanical properties of spider dragline silk.</title>
        <authorList>
            <person name="Kono N."/>
            <person name="Nakamura H."/>
            <person name="Mori M."/>
            <person name="Yoshida Y."/>
            <person name="Ohtoshi R."/>
            <person name="Malay A.D."/>
            <person name="Moran D.A.P."/>
            <person name="Tomita M."/>
            <person name="Numata K."/>
            <person name="Arakawa K."/>
        </authorList>
    </citation>
    <scope>NUCLEOTIDE SEQUENCE</scope>
</reference>
<name>A0A8X6FEE9_TRICU</name>
<keyword evidence="2" id="KW-1185">Reference proteome</keyword>
<dbReference type="EMBL" id="BMAO01031888">
    <property type="protein sequence ID" value="GFQ78325.1"/>
    <property type="molecule type" value="Genomic_DNA"/>
</dbReference>
<dbReference type="AlphaFoldDB" id="A0A8X6FEE9"/>
<accession>A0A8X6FEE9</accession>
<gene>
    <name evidence="1" type="ORF">TNCT_241691</name>
</gene>
<comment type="caution">
    <text evidence="1">The sequence shown here is derived from an EMBL/GenBank/DDBJ whole genome shotgun (WGS) entry which is preliminary data.</text>
</comment>
<dbReference type="Proteomes" id="UP000887116">
    <property type="component" value="Unassembled WGS sequence"/>
</dbReference>
<evidence type="ECO:0000313" key="2">
    <source>
        <dbReference type="Proteomes" id="UP000887116"/>
    </source>
</evidence>
<proteinExistence type="predicted"/>
<protein>
    <submittedName>
        <fullName evidence="1">Uncharacterized protein</fullName>
    </submittedName>
</protein>